<dbReference type="SUPFAM" id="SSF46689">
    <property type="entry name" value="Homeodomain-like"/>
    <property type="match status" value="1"/>
</dbReference>
<keyword evidence="8" id="KW-1185">Reference proteome</keyword>
<evidence type="ECO:0000256" key="4">
    <source>
        <dbReference type="PROSITE-ProRule" id="PRU00335"/>
    </source>
</evidence>
<dbReference type="OrthoDB" id="4214267at2"/>
<feature type="region of interest" description="Disordered" evidence="5">
    <location>
        <begin position="1"/>
        <end position="26"/>
    </location>
</feature>
<evidence type="ECO:0000256" key="1">
    <source>
        <dbReference type="ARBA" id="ARBA00023015"/>
    </source>
</evidence>
<dbReference type="AlphaFoldDB" id="A0A4V2MA36"/>
<feature type="domain" description="HTH tetR-type" evidence="6">
    <location>
        <begin position="80"/>
        <end position="140"/>
    </location>
</feature>
<evidence type="ECO:0000313" key="8">
    <source>
        <dbReference type="Proteomes" id="UP000291144"/>
    </source>
</evidence>
<proteinExistence type="predicted"/>
<keyword evidence="1" id="KW-0805">Transcription regulation</keyword>
<protein>
    <submittedName>
        <fullName evidence="7">TetR/AcrR family transcriptional regulator</fullName>
    </submittedName>
</protein>
<dbReference type="Pfam" id="PF00440">
    <property type="entry name" value="TetR_N"/>
    <property type="match status" value="1"/>
</dbReference>
<evidence type="ECO:0000256" key="2">
    <source>
        <dbReference type="ARBA" id="ARBA00023125"/>
    </source>
</evidence>
<dbReference type="SUPFAM" id="SSF48498">
    <property type="entry name" value="Tetracyclin repressor-like, C-terminal domain"/>
    <property type="match status" value="1"/>
</dbReference>
<dbReference type="PANTHER" id="PTHR47506:SF3">
    <property type="entry name" value="HTH-TYPE TRANSCRIPTIONAL REGULATOR LMRA"/>
    <property type="match status" value="1"/>
</dbReference>
<dbReference type="InterPro" id="IPR009057">
    <property type="entry name" value="Homeodomain-like_sf"/>
</dbReference>
<evidence type="ECO:0000259" key="6">
    <source>
        <dbReference type="PROSITE" id="PS50977"/>
    </source>
</evidence>
<dbReference type="GO" id="GO:0003677">
    <property type="term" value="F:DNA binding"/>
    <property type="evidence" value="ECO:0007669"/>
    <property type="project" value="UniProtKB-UniRule"/>
</dbReference>
<dbReference type="EMBL" id="SJKB01000010">
    <property type="protein sequence ID" value="TCC57732.1"/>
    <property type="molecule type" value="Genomic_DNA"/>
</dbReference>
<dbReference type="Proteomes" id="UP000291144">
    <property type="component" value="Unassembled WGS sequence"/>
</dbReference>
<keyword evidence="2 4" id="KW-0238">DNA-binding</keyword>
<comment type="caution">
    <text evidence="7">The sequence shown here is derived from an EMBL/GenBank/DDBJ whole genome shotgun (WGS) entry which is preliminary data.</text>
</comment>
<dbReference type="PANTHER" id="PTHR47506">
    <property type="entry name" value="TRANSCRIPTIONAL REGULATORY PROTEIN"/>
    <property type="match status" value="1"/>
</dbReference>
<feature type="DNA-binding region" description="H-T-H motif" evidence="4">
    <location>
        <begin position="103"/>
        <end position="122"/>
    </location>
</feature>
<evidence type="ECO:0000256" key="5">
    <source>
        <dbReference type="SAM" id="MobiDB-lite"/>
    </source>
</evidence>
<dbReference type="InterPro" id="IPR036271">
    <property type="entry name" value="Tet_transcr_reg_TetR-rel_C_sf"/>
</dbReference>
<keyword evidence="3" id="KW-0804">Transcription</keyword>
<evidence type="ECO:0000256" key="3">
    <source>
        <dbReference type="ARBA" id="ARBA00023163"/>
    </source>
</evidence>
<name>A0A4V2MA36_9ACTN</name>
<dbReference type="PROSITE" id="PS50977">
    <property type="entry name" value="HTH_TETR_2"/>
    <property type="match status" value="1"/>
</dbReference>
<dbReference type="InterPro" id="IPR001647">
    <property type="entry name" value="HTH_TetR"/>
</dbReference>
<gene>
    <name evidence="7" type="ORF">E0H73_30720</name>
</gene>
<sequence>MEMPAAAARTNVSARSRRVLRPGSTGTDGLREVMGFLLLRVEGQPQVVRMLILTSTDYPREGAFSPSNGKGMMSTTSTEATMRGQLLDAVEQVFYARGIQAASMSELRDVAGLPLRRIYRLFPSKDDLIVAFLRRRHERMMAAIEARVVAASSPEDQVLAIFEHLDGWFHEPSFRGCPWTNAYSELGPTNDAVAAEVDHHELEFRALVTRIVVDAGYTRDLADVIYLLVAGSVTTAGIQHALDAAVQASRGVRMLLTGPQARMQVRPGR</sequence>
<accession>A0A4V2MA36</accession>
<organism evidence="7 8">
    <name type="scientific">Kribbella pittospori</name>
    <dbReference type="NCBI Taxonomy" id="722689"/>
    <lineage>
        <taxon>Bacteria</taxon>
        <taxon>Bacillati</taxon>
        <taxon>Actinomycetota</taxon>
        <taxon>Actinomycetes</taxon>
        <taxon>Propionibacteriales</taxon>
        <taxon>Kribbellaceae</taxon>
        <taxon>Kribbella</taxon>
    </lineage>
</organism>
<evidence type="ECO:0000313" key="7">
    <source>
        <dbReference type="EMBL" id="TCC57732.1"/>
    </source>
</evidence>
<reference evidence="7 8" key="1">
    <citation type="submission" date="2019-02" db="EMBL/GenBank/DDBJ databases">
        <title>Kribbella capetownensis sp. nov. and Kribbella speibonae sp. nov., isolated from soil.</title>
        <authorList>
            <person name="Curtis S.M."/>
            <person name="Norton I."/>
            <person name="Everest G.J."/>
            <person name="Meyers P.R."/>
        </authorList>
    </citation>
    <scope>NUCLEOTIDE SEQUENCE [LARGE SCALE GENOMIC DNA]</scope>
    <source>
        <strain evidence="7 8">NRRL B-24813</strain>
    </source>
</reference>
<dbReference type="Gene3D" id="1.10.357.10">
    <property type="entry name" value="Tetracycline Repressor, domain 2"/>
    <property type="match status" value="1"/>
</dbReference>